<dbReference type="EMBL" id="JBEPMC010000019">
    <property type="protein sequence ID" value="MET3583529.1"/>
    <property type="molecule type" value="Genomic_DNA"/>
</dbReference>
<evidence type="ECO:0000313" key="1">
    <source>
        <dbReference type="EMBL" id="MET3583529.1"/>
    </source>
</evidence>
<accession>A0ABV2GZ11</accession>
<name>A0ABV2GZ11_9HYPH</name>
<sequence length="215" mass="23378">MGDASCLESDEFAGRQCLADLHLIRLDGIAEGSLGQPDADRCMPIEHQDDRVQAGGLQGSGKQEGGVEASREALLRDRRRTPDLLAATLKAGRRLRIVQSHAGDRRIDGRRQHVCPLGTLGLISVQATRVTMCGKTFRCGPQNLRHARIIRHGECRQQLSHVRDATPLVASEQSDCQTSFIENLSPRAEAKRDLTAFGLVQAGEITGIELNLAVA</sequence>
<comment type="caution">
    <text evidence="1">The sequence shown here is derived from an EMBL/GenBank/DDBJ whole genome shotgun (WGS) entry which is preliminary data.</text>
</comment>
<evidence type="ECO:0008006" key="3">
    <source>
        <dbReference type="Google" id="ProtNLM"/>
    </source>
</evidence>
<protein>
    <recommendedName>
        <fullName evidence="3">C2H2-type domain-containing protein</fullName>
    </recommendedName>
</protein>
<reference evidence="1 2" key="1">
    <citation type="submission" date="2024-06" db="EMBL/GenBank/DDBJ databases">
        <title>Genomic Encyclopedia of Type Strains, Phase IV (KMG-IV): sequencing the most valuable type-strain genomes for metagenomic binning, comparative biology and taxonomic classification.</title>
        <authorList>
            <person name="Goeker M."/>
        </authorList>
    </citation>
    <scope>NUCLEOTIDE SEQUENCE [LARGE SCALE GENOMIC DNA]</scope>
    <source>
        <strain evidence="1 2">DSM 100022</strain>
    </source>
</reference>
<organism evidence="1 2">
    <name type="scientific">Mesorhizobium robiniae</name>
    <dbReference type="NCBI Taxonomy" id="559315"/>
    <lineage>
        <taxon>Bacteria</taxon>
        <taxon>Pseudomonadati</taxon>
        <taxon>Pseudomonadota</taxon>
        <taxon>Alphaproteobacteria</taxon>
        <taxon>Hyphomicrobiales</taxon>
        <taxon>Phyllobacteriaceae</taxon>
        <taxon>Mesorhizobium</taxon>
    </lineage>
</organism>
<keyword evidence="2" id="KW-1185">Reference proteome</keyword>
<evidence type="ECO:0000313" key="2">
    <source>
        <dbReference type="Proteomes" id="UP001549204"/>
    </source>
</evidence>
<gene>
    <name evidence="1" type="ORF">ABID19_006594</name>
</gene>
<dbReference type="Proteomes" id="UP001549204">
    <property type="component" value="Unassembled WGS sequence"/>
</dbReference>
<proteinExistence type="predicted"/>